<name>A0ABR1P6P4_DIAER</name>
<accession>A0ABR1P6P4</accession>
<dbReference type="EMBL" id="JAKNSF020000036">
    <property type="protein sequence ID" value="KAK7727862.1"/>
    <property type="molecule type" value="Genomic_DNA"/>
</dbReference>
<reference evidence="2 3" key="1">
    <citation type="submission" date="2024-02" db="EMBL/GenBank/DDBJ databases">
        <title>De novo assembly and annotation of 12 fungi associated with fruit tree decline syndrome in Ontario, Canada.</title>
        <authorList>
            <person name="Sulman M."/>
            <person name="Ellouze W."/>
            <person name="Ilyukhin E."/>
        </authorList>
    </citation>
    <scope>NUCLEOTIDE SEQUENCE [LARGE SCALE GENOMIC DNA]</scope>
    <source>
        <strain evidence="2 3">M169</strain>
    </source>
</reference>
<sequence length="242" mass="27186">MADYGWGVFWDEAVNQIRAHQELQKINSPVRVPVVYYAFKDNDGARWTYIVMEYIRGDTVGSLEDKARESPEQSQEKLDALSRRVAFALDEFLRIPVPLDTPPASVSGGIIRHSIFKDHEAPRPYQNVEQLEQHFNMEPLVFCYCDVHGGNFMIDEKGEIVVIDFGKLNTLPLSFAKFVTLSMGHDGLGLSVRPWVHFPDMGGQSCANADVLLELQGPMVQSSSFGKIMRRVPGCPPPGEIF</sequence>
<evidence type="ECO:0000313" key="2">
    <source>
        <dbReference type="EMBL" id="KAK7727862.1"/>
    </source>
</evidence>
<gene>
    <name evidence="2" type="ORF">SLS63_006939</name>
</gene>
<dbReference type="Gene3D" id="3.90.1200.10">
    <property type="match status" value="1"/>
</dbReference>
<keyword evidence="3" id="KW-1185">Reference proteome</keyword>
<dbReference type="InterPro" id="IPR002575">
    <property type="entry name" value="Aminoglycoside_PTrfase"/>
</dbReference>
<dbReference type="InterPro" id="IPR011009">
    <property type="entry name" value="Kinase-like_dom_sf"/>
</dbReference>
<comment type="caution">
    <text evidence="2">The sequence shown here is derived from an EMBL/GenBank/DDBJ whole genome shotgun (WGS) entry which is preliminary data.</text>
</comment>
<dbReference type="SUPFAM" id="SSF56112">
    <property type="entry name" value="Protein kinase-like (PK-like)"/>
    <property type="match status" value="1"/>
</dbReference>
<dbReference type="Proteomes" id="UP001430848">
    <property type="component" value="Unassembled WGS sequence"/>
</dbReference>
<feature type="domain" description="Aminoglycoside phosphotransferase" evidence="1">
    <location>
        <begin position="16"/>
        <end position="167"/>
    </location>
</feature>
<proteinExistence type="predicted"/>
<evidence type="ECO:0000259" key="1">
    <source>
        <dbReference type="Pfam" id="PF01636"/>
    </source>
</evidence>
<organism evidence="2 3">
    <name type="scientific">Diaporthe eres</name>
    <name type="common">Phomopsis oblonga</name>
    <dbReference type="NCBI Taxonomy" id="83184"/>
    <lineage>
        <taxon>Eukaryota</taxon>
        <taxon>Fungi</taxon>
        <taxon>Dikarya</taxon>
        <taxon>Ascomycota</taxon>
        <taxon>Pezizomycotina</taxon>
        <taxon>Sordariomycetes</taxon>
        <taxon>Sordariomycetidae</taxon>
        <taxon>Diaporthales</taxon>
        <taxon>Diaporthaceae</taxon>
        <taxon>Diaporthe</taxon>
        <taxon>Diaporthe eres species complex</taxon>
    </lineage>
</organism>
<dbReference type="Pfam" id="PF01636">
    <property type="entry name" value="APH"/>
    <property type="match status" value="1"/>
</dbReference>
<evidence type="ECO:0000313" key="3">
    <source>
        <dbReference type="Proteomes" id="UP001430848"/>
    </source>
</evidence>
<protein>
    <recommendedName>
        <fullName evidence="1">Aminoglycoside phosphotransferase domain-containing protein</fullName>
    </recommendedName>
</protein>